<gene>
    <name evidence="2" type="ORF">SAMN04488092_11077</name>
</gene>
<evidence type="ECO:0000313" key="3">
    <source>
        <dbReference type="Proteomes" id="UP000198634"/>
    </source>
</evidence>
<dbReference type="AlphaFoldDB" id="A0A1H9HTE3"/>
<accession>A0A1H9HTE3</accession>
<feature type="region of interest" description="Disordered" evidence="1">
    <location>
        <begin position="31"/>
        <end position="81"/>
    </location>
</feature>
<dbReference type="Proteomes" id="UP000198634">
    <property type="component" value="Unassembled WGS sequence"/>
</dbReference>
<proteinExistence type="predicted"/>
<protein>
    <submittedName>
        <fullName evidence="2">Uncharacterized protein</fullName>
    </submittedName>
</protein>
<dbReference type="EMBL" id="FOEP01000010">
    <property type="protein sequence ID" value="SEQ65532.1"/>
    <property type="molecule type" value="Genomic_DNA"/>
</dbReference>
<reference evidence="2 3" key="1">
    <citation type="submission" date="2016-10" db="EMBL/GenBank/DDBJ databases">
        <authorList>
            <person name="de Groot N.N."/>
        </authorList>
    </citation>
    <scope>NUCLEOTIDE SEQUENCE [LARGE SCALE GENOMIC DNA]</scope>
    <source>
        <strain evidence="2 3">DSM 22007</strain>
    </source>
</reference>
<organism evidence="2 3">
    <name type="scientific">Thalassovita taeanensis</name>
    <dbReference type="NCBI Taxonomy" id="657014"/>
    <lineage>
        <taxon>Bacteria</taxon>
        <taxon>Pseudomonadati</taxon>
        <taxon>Pseudomonadota</taxon>
        <taxon>Alphaproteobacteria</taxon>
        <taxon>Rhodobacterales</taxon>
        <taxon>Roseobacteraceae</taxon>
        <taxon>Thalassovita</taxon>
    </lineage>
</organism>
<evidence type="ECO:0000313" key="2">
    <source>
        <dbReference type="EMBL" id="SEQ65532.1"/>
    </source>
</evidence>
<evidence type="ECO:0000256" key="1">
    <source>
        <dbReference type="SAM" id="MobiDB-lite"/>
    </source>
</evidence>
<sequence>MGSIQQRSGIDAEAGERDVMIRRKVFDNGSVNSTRATGDQHHFFHGVTPLDGPKEEGHPEGCPSSHGNVARSYDLARLRST</sequence>
<name>A0A1H9HTE3_9RHOB</name>
<keyword evidence="3" id="KW-1185">Reference proteome</keyword>